<evidence type="ECO:0000313" key="6">
    <source>
        <dbReference type="Proteomes" id="UP000654947"/>
    </source>
</evidence>
<keyword evidence="2" id="KW-0812">Transmembrane</keyword>
<accession>A0A918XJ21</accession>
<dbReference type="EMBL" id="BMXL01000025">
    <property type="protein sequence ID" value="GHD32925.1"/>
    <property type="molecule type" value="Genomic_DNA"/>
</dbReference>
<gene>
    <name evidence="5" type="ORF">GCM10007147_36960</name>
</gene>
<dbReference type="AlphaFoldDB" id="A0A918XJ21"/>
<keyword evidence="2" id="KW-1133">Transmembrane helix</keyword>
<evidence type="ECO:0000256" key="1">
    <source>
        <dbReference type="SAM" id="MobiDB-lite"/>
    </source>
</evidence>
<evidence type="ECO:0000256" key="3">
    <source>
        <dbReference type="SAM" id="SignalP"/>
    </source>
</evidence>
<reference evidence="5 6" key="1">
    <citation type="journal article" date="2014" name="Int. J. Syst. Evol. Microbiol.">
        <title>Complete genome sequence of Corynebacterium casei LMG S-19264T (=DSM 44701T), isolated from a smear-ripened cheese.</title>
        <authorList>
            <consortium name="US DOE Joint Genome Institute (JGI-PGF)"/>
            <person name="Walter F."/>
            <person name="Albersmeier A."/>
            <person name="Kalinowski J."/>
            <person name="Ruckert C."/>
        </authorList>
    </citation>
    <scope>NUCLEOTIDE SEQUENCE [LARGE SCALE GENOMIC DNA]</scope>
    <source>
        <strain evidence="5 6">KCTC 19473</strain>
    </source>
</reference>
<keyword evidence="6" id="KW-1185">Reference proteome</keyword>
<feature type="chain" id="PRO_5039299608" description="DUF11 domain-containing protein" evidence="3">
    <location>
        <begin position="23"/>
        <end position="221"/>
    </location>
</feature>
<name>A0A918XJ21_9ACTN</name>
<dbReference type="Pfam" id="PF01345">
    <property type="entry name" value="DUF11"/>
    <property type="match status" value="1"/>
</dbReference>
<evidence type="ECO:0000259" key="4">
    <source>
        <dbReference type="Pfam" id="PF01345"/>
    </source>
</evidence>
<dbReference type="Gene3D" id="2.60.40.10">
    <property type="entry name" value="Immunoglobulins"/>
    <property type="match status" value="1"/>
</dbReference>
<keyword evidence="3" id="KW-0732">Signal</keyword>
<dbReference type="NCBIfam" id="TIGR01451">
    <property type="entry name" value="B_ant_repeat"/>
    <property type="match status" value="1"/>
</dbReference>
<feature type="signal peptide" evidence="3">
    <location>
        <begin position="1"/>
        <end position="22"/>
    </location>
</feature>
<dbReference type="InterPro" id="IPR047589">
    <property type="entry name" value="DUF11_rpt"/>
</dbReference>
<evidence type="ECO:0000313" key="5">
    <source>
        <dbReference type="EMBL" id="GHD32925.1"/>
    </source>
</evidence>
<feature type="transmembrane region" description="Helical" evidence="2">
    <location>
        <begin position="156"/>
        <end position="179"/>
    </location>
</feature>
<keyword evidence="2" id="KW-0472">Membrane</keyword>
<dbReference type="InterPro" id="IPR001434">
    <property type="entry name" value="OmcB-like_DUF11"/>
</dbReference>
<organism evidence="5 6">
    <name type="scientific">Nocardiopsis kunsanensis</name>
    <dbReference type="NCBI Taxonomy" id="141693"/>
    <lineage>
        <taxon>Bacteria</taxon>
        <taxon>Bacillati</taxon>
        <taxon>Actinomycetota</taxon>
        <taxon>Actinomycetes</taxon>
        <taxon>Streptosporangiales</taxon>
        <taxon>Nocardiopsidaceae</taxon>
        <taxon>Nocardiopsis</taxon>
    </lineage>
</organism>
<dbReference type="InterPro" id="IPR013783">
    <property type="entry name" value="Ig-like_fold"/>
</dbReference>
<dbReference type="RefSeq" id="WP_193518407.1">
    <property type="nucleotide sequence ID" value="NZ_BMXL01000025.1"/>
</dbReference>
<dbReference type="Proteomes" id="UP000654947">
    <property type="component" value="Unassembled WGS sequence"/>
</dbReference>
<comment type="caution">
    <text evidence="5">The sequence shown here is derived from an EMBL/GenBank/DDBJ whole genome shotgun (WGS) entry which is preliminary data.</text>
</comment>
<dbReference type="GO" id="GO:0005975">
    <property type="term" value="P:carbohydrate metabolic process"/>
    <property type="evidence" value="ECO:0007669"/>
    <property type="project" value="UniProtKB-ARBA"/>
</dbReference>
<sequence length="221" mass="22866">MAVPTVMTAIGLAAVLTLPGQAVPAASQEGAGEGALDIVLEADTAGDRLNPGDRVEYTIRVHNTGEADLQEAQIVQFVPGTMSYVGGSGDAGTEGARVLWDRPLGPGERASVVSTVEVTGTPESSSHSSATVCVRPEDGAAVRSCTSVDHRVHEALPWPMVAAVALLLFASVVGAVGYARYRSARSPRPEPPTPSNHSPGSVPNVRTFPGAAQVYHLDAHR</sequence>
<feature type="domain" description="DUF11" evidence="4">
    <location>
        <begin position="37"/>
        <end position="132"/>
    </location>
</feature>
<protein>
    <recommendedName>
        <fullName evidence="4">DUF11 domain-containing protein</fullName>
    </recommendedName>
</protein>
<proteinExistence type="predicted"/>
<feature type="region of interest" description="Disordered" evidence="1">
    <location>
        <begin position="183"/>
        <end position="207"/>
    </location>
</feature>
<evidence type="ECO:0000256" key="2">
    <source>
        <dbReference type="SAM" id="Phobius"/>
    </source>
</evidence>